<evidence type="ECO:0000256" key="2">
    <source>
        <dbReference type="SAM" id="Phobius"/>
    </source>
</evidence>
<reference evidence="5" key="1">
    <citation type="journal article" date="2008" name="Nat. Genet.">
        <title>The Pristionchus pacificus genome provides a unique perspective on nematode lifestyle and parasitism.</title>
        <authorList>
            <person name="Dieterich C."/>
            <person name="Clifton S.W."/>
            <person name="Schuster L.N."/>
            <person name="Chinwalla A."/>
            <person name="Delehaunty K."/>
            <person name="Dinkelacker I."/>
            <person name="Fulton L."/>
            <person name="Fulton R."/>
            <person name="Godfrey J."/>
            <person name="Minx P."/>
            <person name="Mitreva M."/>
            <person name="Roeseler W."/>
            <person name="Tian H."/>
            <person name="Witte H."/>
            <person name="Yang S.P."/>
            <person name="Wilson R.K."/>
            <person name="Sommer R.J."/>
        </authorList>
    </citation>
    <scope>NUCLEOTIDE SEQUENCE [LARGE SCALE GENOMIC DNA]</scope>
    <source>
        <strain evidence="5">PS312</strain>
    </source>
</reference>
<accession>A0A2A6CYK7</accession>
<name>A0A2A6CYK7_PRIPA</name>
<dbReference type="AlphaFoldDB" id="A0A2A6CYK7"/>
<sequence>MLFLPLFLLFLPFLIDGRPFEICHKDACLQYSAICDEGKGVWTAKTKNEKMDDSRCTLSEDDFKHSTNGKSGEDYFHLTIDVLSPTQWTLSIFTYSSIQSSFYIKSPRIDLRENKTEKGWDLTIDGEIYRKTFILIERESNIMECTIEFNETTPLLDLFSDAQFAITINNTNATYDDQQFLTLVAERGPISCTRRDTKPAFLVILIAYAVFATIVAILLLVMIYCIAREAKYKRVSTSESIPRKLERKEKERNGKKKSESERNLPDIDPTTQGTTRDSTVTKEAQISATDISRLKTESKADKKTPS</sequence>
<feature type="signal peptide" evidence="3">
    <location>
        <begin position="1"/>
        <end position="17"/>
    </location>
</feature>
<dbReference type="Proteomes" id="UP000005239">
    <property type="component" value="Unassembled WGS sequence"/>
</dbReference>
<feature type="compositionally biased region" description="Polar residues" evidence="1">
    <location>
        <begin position="269"/>
        <end position="290"/>
    </location>
</feature>
<keyword evidence="2" id="KW-1133">Transmembrane helix</keyword>
<evidence type="ECO:0000313" key="5">
    <source>
        <dbReference type="Proteomes" id="UP000005239"/>
    </source>
</evidence>
<evidence type="ECO:0000313" key="4">
    <source>
        <dbReference type="EnsemblMetazoa" id="PPA31292.1"/>
    </source>
</evidence>
<feature type="transmembrane region" description="Helical" evidence="2">
    <location>
        <begin position="200"/>
        <end position="227"/>
    </location>
</feature>
<feature type="compositionally biased region" description="Basic and acidic residues" evidence="1">
    <location>
        <begin position="241"/>
        <end position="265"/>
    </location>
</feature>
<keyword evidence="2" id="KW-0472">Membrane</keyword>
<dbReference type="EnsemblMetazoa" id="PPA31292.1">
    <property type="protein sequence ID" value="PPA31292.1"/>
    <property type="gene ID" value="WBGene00204157"/>
</dbReference>
<feature type="chain" id="PRO_5043523159" evidence="3">
    <location>
        <begin position="18"/>
        <end position="306"/>
    </location>
</feature>
<evidence type="ECO:0000256" key="1">
    <source>
        <dbReference type="SAM" id="MobiDB-lite"/>
    </source>
</evidence>
<feature type="region of interest" description="Disordered" evidence="1">
    <location>
        <begin position="238"/>
        <end position="306"/>
    </location>
</feature>
<gene>
    <name evidence="4" type="primary">WBGene00204157</name>
</gene>
<protein>
    <submittedName>
        <fullName evidence="4">Uncharacterized protein</fullName>
    </submittedName>
</protein>
<feature type="compositionally biased region" description="Basic and acidic residues" evidence="1">
    <location>
        <begin position="292"/>
        <end position="306"/>
    </location>
</feature>
<reference evidence="4" key="2">
    <citation type="submission" date="2022-06" db="UniProtKB">
        <authorList>
            <consortium name="EnsemblMetazoa"/>
        </authorList>
    </citation>
    <scope>IDENTIFICATION</scope>
    <source>
        <strain evidence="4">PS312</strain>
    </source>
</reference>
<accession>A0A8R1YQ88</accession>
<keyword evidence="5" id="KW-1185">Reference proteome</keyword>
<keyword evidence="3" id="KW-0732">Signal</keyword>
<keyword evidence="2" id="KW-0812">Transmembrane</keyword>
<organism evidence="4 5">
    <name type="scientific">Pristionchus pacificus</name>
    <name type="common">Parasitic nematode worm</name>
    <dbReference type="NCBI Taxonomy" id="54126"/>
    <lineage>
        <taxon>Eukaryota</taxon>
        <taxon>Metazoa</taxon>
        <taxon>Ecdysozoa</taxon>
        <taxon>Nematoda</taxon>
        <taxon>Chromadorea</taxon>
        <taxon>Rhabditida</taxon>
        <taxon>Rhabditina</taxon>
        <taxon>Diplogasteromorpha</taxon>
        <taxon>Diplogasteroidea</taxon>
        <taxon>Neodiplogasteridae</taxon>
        <taxon>Pristionchus</taxon>
    </lineage>
</organism>
<proteinExistence type="predicted"/>
<evidence type="ECO:0000256" key="3">
    <source>
        <dbReference type="SAM" id="SignalP"/>
    </source>
</evidence>